<sequence>DWLQDILPILEKTMEHISQSSNNTLTYSMLEDILHFFLNQLFCNKDRLFISCVMCDISISFNTDDFEKYFSIDYLLKTYSEFDVGKVLPQARKDFWKHLEIESLPELLPHTFSNLKFTQSEKIILKQFKFYVSKYIVDYMKRFKRRDWLQDLLPILEKTIEQISQASNVTRDFHIIFSMLEDLLRFFLSILPNKTRSDYVMQKLNDRFIDFTDVWEWFNKCYNLNNLTYLMTNL</sequence>
<name>A0A7M5XKN4_9CNID</name>
<dbReference type="EnsemblMetazoa" id="CLYHEMT025343.1">
    <property type="protein sequence ID" value="CLYHEMP025343.1"/>
    <property type="gene ID" value="CLYHEMG025343"/>
</dbReference>
<keyword evidence="2" id="KW-1185">Reference proteome</keyword>
<evidence type="ECO:0000313" key="2">
    <source>
        <dbReference type="Proteomes" id="UP000594262"/>
    </source>
</evidence>
<evidence type="ECO:0000313" key="1">
    <source>
        <dbReference type="EnsemblMetazoa" id="CLYHEMP025343.1"/>
    </source>
</evidence>
<reference evidence="1" key="1">
    <citation type="submission" date="2021-01" db="UniProtKB">
        <authorList>
            <consortium name="EnsemblMetazoa"/>
        </authorList>
    </citation>
    <scope>IDENTIFICATION</scope>
</reference>
<accession>A0A7M5XKN4</accession>
<organism evidence="1 2">
    <name type="scientific">Clytia hemisphaerica</name>
    <dbReference type="NCBI Taxonomy" id="252671"/>
    <lineage>
        <taxon>Eukaryota</taxon>
        <taxon>Metazoa</taxon>
        <taxon>Cnidaria</taxon>
        <taxon>Hydrozoa</taxon>
        <taxon>Hydroidolina</taxon>
        <taxon>Leptothecata</taxon>
        <taxon>Obeliida</taxon>
        <taxon>Clytiidae</taxon>
        <taxon>Clytia</taxon>
    </lineage>
</organism>
<dbReference type="Proteomes" id="UP000594262">
    <property type="component" value="Unplaced"/>
</dbReference>
<dbReference type="AlphaFoldDB" id="A0A7M5XKN4"/>
<proteinExistence type="predicted"/>
<protein>
    <submittedName>
        <fullName evidence="1">Uncharacterized protein</fullName>
    </submittedName>
</protein>